<sequence>MGEGRAESRTAYAVLYAPTTAGRRAQRGATERSEFKKYFSFNFILTGFLFNNYKFVFLFWILGRGELKG</sequence>
<accession>A0A1J4RRZ9</accession>
<feature type="transmembrane region" description="Helical" evidence="1">
    <location>
        <begin position="41"/>
        <end position="62"/>
    </location>
</feature>
<proteinExistence type="predicted"/>
<dbReference type="AlphaFoldDB" id="A0A1J4RRZ9"/>
<dbReference type="EMBL" id="MNUJ01000007">
    <property type="protein sequence ID" value="OIN90171.1"/>
    <property type="molecule type" value="Genomic_DNA"/>
</dbReference>
<evidence type="ECO:0000313" key="3">
    <source>
        <dbReference type="Proteomes" id="UP000182753"/>
    </source>
</evidence>
<gene>
    <name evidence="2" type="ORF">AUJ40_00340</name>
</gene>
<protein>
    <submittedName>
        <fullName evidence="2">Uncharacterized protein</fullName>
    </submittedName>
</protein>
<keyword evidence="1" id="KW-1133">Transmembrane helix</keyword>
<keyword evidence="1" id="KW-0812">Transmembrane</keyword>
<evidence type="ECO:0000313" key="2">
    <source>
        <dbReference type="EMBL" id="OIN90171.1"/>
    </source>
</evidence>
<reference evidence="2 3" key="1">
    <citation type="journal article" date="2016" name="Environ. Microbiol.">
        <title>Genomic resolution of a cold subsurface aquifer community provides metabolic insights for novel microbes adapted to high CO concentrations.</title>
        <authorList>
            <person name="Probst A.J."/>
            <person name="Castelle C.J."/>
            <person name="Singh A."/>
            <person name="Brown C.T."/>
            <person name="Anantharaman K."/>
            <person name="Sharon I."/>
            <person name="Hug L.A."/>
            <person name="Burstein D."/>
            <person name="Emerson J.B."/>
            <person name="Thomas B.C."/>
            <person name="Banfield J.F."/>
        </authorList>
    </citation>
    <scope>NUCLEOTIDE SEQUENCE [LARGE SCALE GENOMIC DNA]</scope>
    <source>
        <strain evidence="2">CG1_02_42_45</strain>
    </source>
</reference>
<name>A0A1J4RRZ9_9BACT</name>
<comment type="caution">
    <text evidence="2">The sequence shown here is derived from an EMBL/GenBank/DDBJ whole genome shotgun (WGS) entry which is preliminary data.</text>
</comment>
<dbReference type="Proteomes" id="UP000182753">
    <property type="component" value="Unassembled WGS sequence"/>
</dbReference>
<keyword evidence="1" id="KW-0472">Membrane</keyword>
<organism evidence="2 3">
    <name type="scientific">Candidatus Berkelbacteria bacterium CG1_02_42_45</name>
    <dbReference type="NCBI Taxonomy" id="1805036"/>
    <lineage>
        <taxon>Bacteria</taxon>
        <taxon>Candidatus Berkelbacteria</taxon>
    </lineage>
</organism>
<evidence type="ECO:0000256" key="1">
    <source>
        <dbReference type="SAM" id="Phobius"/>
    </source>
</evidence>